<protein>
    <submittedName>
        <fullName evidence="2">Uncharacterized protein</fullName>
    </submittedName>
</protein>
<proteinExistence type="predicted"/>
<reference evidence="2 3" key="1">
    <citation type="submission" date="2016-04" db="EMBL/GenBank/DDBJ databases">
        <title>Complete genome sequence of Bacillus oceanisediminis strain 2691.</title>
        <authorList>
            <person name="Jeong H."/>
            <person name="Kim H.J."/>
            <person name="Lee D.-W."/>
        </authorList>
    </citation>
    <scope>NUCLEOTIDE SEQUENCE [LARGE SCALE GENOMIC DNA]</scope>
    <source>
        <strain evidence="2 3">2691</strain>
    </source>
</reference>
<dbReference type="EMBL" id="CP015506">
    <property type="protein sequence ID" value="AND38269.1"/>
    <property type="molecule type" value="Genomic_DNA"/>
</dbReference>
<evidence type="ECO:0000313" key="2">
    <source>
        <dbReference type="EMBL" id="AND38269.1"/>
    </source>
</evidence>
<feature type="transmembrane region" description="Helical" evidence="1">
    <location>
        <begin position="50"/>
        <end position="72"/>
    </location>
</feature>
<dbReference type="RefSeq" id="WP_019379513.1">
    <property type="nucleotide sequence ID" value="NZ_CP015506.1"/>
</dbReference>
<sequence>MKKGWVSLISGLILGLIISFFTLDYNGWKMQRIGENGEVINTINELDFDLITNCFLIVLISILVIYILLTVLEKIRKT</sequence>
<dbReference type="AlphaFoldDB" id="A0A160M709"/>
<keyword evidence="1" id="KW-1133">Transmembrane helix</keyword>
<dbReference type="Proteomes" id="UP000077856">
    <property type="component" value="Chromosome"/>
</dbReference>
<keyword evidence="1" id="KW-0472">Membrane</keyword>
<organism evidence="2 3">
    <name type="scientific">Cytobacillus oceanisediminis 2691</name>
    <dbReference type="NCBI Taxonomy" id="1196031"/>
    <lineage>
        <taxon>Bacteria</taxon>
        <taxon>Bacillati</taxon>
        <taxon>Bacillota</taxon>
        <taxon>Bacilli</taxon>
        <taxon>Bacillales</taxon>
        <taxon>Bacillaceae</taxon>
        <taxon>Cytobacillus</taxon>
    </lineage>
</organism>
<dbReference type="KEGG" id="bon:A361_03750"/>
<evidence type="ECO:0000313" key="3">
    <source>
        <dbReference type="Proteomes" id="UP000077856"/>
    </source>
</evidence>
<keyword evidence="1" id="KW-0812">Transmembrane</keyword>
<accession>A0A160M709</accession>
<gene>
    <name evidence="2" type="ORF">A361_03750</name>
</gene>
<feature type="transmembrane region" description="Helical" evidence="1">
    <location>
        <begin position="5"/>
        <end position="23"/>
    </location>
</feature>
<evidence type="ECO:0000256" key="1">
    <source>
        <dbReference type="SAM" id="Phobius"/>
    </source>
</evidence>
<name>A0A160M709_9BACI</name>